<dbReference type="EMBL" id="VSSQ01078258">
    <property type="protein sequence ID" value="MPN28108.1"/>
    <property type="molecule type" value="Genomic_DNA"/>
</dbReference>
<keyword evidence="1" id="KW-0472">Membrane</keyword>
<sequence length="51" mass="5783">MRLPVARRSIEVDRDALLLLIAFTAAIEAVLVLIDNMVLLLGNNRFRFDTL</sequence>
<protein>
    <submittedName>
        <fullName evidence="2">Uncharacterized protein</fullName>
    </submittedName>
</protein>
<feature type="transmembrane region" description="Helical" evidence="1">
    <location>
        <begin position="16"/>
        <end position="41"/>
    </location>
</feature>
<evidence type="ECO:0000313" key="2">
    <source>
        <dbReference type="EMBL" id="MPN28108.1"/>
    </source>
</evidence>
<organism evidence="2">
    <name type="scientific">bioreactor metagenome</name>
    <dbReference type="NCBI Taxonomy" id="1076179"/>
    <lineage>
        <taxon>unclassified sequences</taxon>
        <taxon>metagenomes</taxon>
        <taxon>ecological metagenomes</taxon>
    </lineage>
</organism>
<accession>A0A645GMG2</accession>
<comment type="caution">
    <text evidence="2">The sequence shown here is derived from an EMBL/GenBank/DDBJ whole genome shotgun (WGS) entry which is preliminary data.</text>
</comment>
<proteinExistence type="predicted"/>
<name>A0A645GMG2_9ZZZZ</name>
<evidence type="ECO:0000256" key="1">
    <source>
        <dbReference type="SAM" id="Phobius"/>
    </source>
</evidence>
<keyword evidence="1" id="KW-0812">Transmembrane</keyword>
<dbReference type="AlphaFoldDB" id="A0A645GMG2"/>
<keyword evidence="1" id="KW-1133">Transmembrane helix</keyword>
<reference evidence="2" key="1">
    <citation type="submission" date="2019-08" db="EMBL/GenBank/DDBJ databases">
        <authorList>
            <person name="Kucharzyk K."/>
            <person name="Murdoch R.W."/>
            <person name="Higgins S."/>
            <person name="Loffler F."/>
        </authorList>
    </citation>
    <scope>NUCLEOTIDE SEQUENCE</scope>
</reference>
<gene>
    <name evidence="2" type="ORF">SDC9_175547</name>
</gene>